<dbReference type="PANTHER" id="PTHR46730">
    <property type="entry name" value="POLYCYSTIN-1"/>
    <property type="match status" value="1"/>
</dbReference>
<dbReference type="EMBL" id="JAWQEG010000489">
    <property type="protein sequence ID" value="KAK3889404.1"/>
    <property type="molecule type" value="Genomic_DNA"/>
</dbReference>
<feature type="region of interest" description="Disordered" evidence="10">
    <location>
        <begin position="15"/>
        <end position="36"/>
    </location>
</feature>
<keyword evidence="4" id="KW-0677">Repeat</keyword>
<comment type="caution">
    <text evidence="13">The sequence shown here is derived from an EMBL/GenBank/DDBJ whole genome shotgun (WGS) entry which is preliminary data.</text>
</comment>
<comment type="similarity">
    <text evidence="2">Belongs to the polycystin family.</text>
</comment>
<feature type="transmembrane region" description="Helical" evidence="11">
    <location>
        <begin position="1631"/>
        <end position="1650"/>
    </location>
</feature>
<feature type="disulfide bond" evidence="8">
    <location>
        <begin position="1486"/>
        <end position="1508"/>
    </location>
</feature>
<feature type="region of interest" description="Disordered" evidence="10">
    <location>
        <begin position="1942"/>
        <end position="1984"/>
    </location>
</feature>
<protein>
    <recommendedName>
        <fullName evidence="12">PLAT domain-containing protein</fullName>
    </recommendedName>
</protein>
<gene>
    <name evidence="13" type="ORF">Pcinc_006592</name>
</gene>
<evidence type="ECO:0000256" key="5">
    <source>
        <dbReference type="ARBA" id="ARBA00022989"/>
    </source>
</evidence>
<dbReference type="InterPro" id="IPR036392">
    <property type="entry name" value="PLAT/LH2_dom_sf"/>
</dbReference>
<feature type="transmembrane region" description="Helical" evidence="11">
    <location>
        <begin position="715"/>
        <end position="735"/>
    </location>
</feature>
<sequence>ERTGEVPDLSCRPENWEECDSRPPTQHTHISLNNTLGSPHHDGRIWRGATRDEQSELLQIDVLFLSQLTSTGLHNSVLVLYMDLLSTQYPYMLYLTTHNMRTNNTGFAQQKIEFSPAPSLGICSVLRLKDREGPWFRGSCLEVEGHYYPVLLQWSYHFLWMGVKTVFYHGSRTSIDFSLPSGLESNDYKIYLSVKAIDGKGVSYKYPSDLQVWVGPQSQSGDDVLNIFWEISNLQIESPPLLLQHVRSLTWELNLITSSDVTQTVLDNILAIVFYGTSCKDSFETVTSDPLSNEYHSSDFLLEVNLLKSCARDHLAEIVAENPVRDEMEVLQVLTALQIIIDAKENISSTTYLRVMSAMHEAVTRMWFCYNNELKTEATQEYFVLASAMLDKQTEIYDWNSTSVKLSQTIISHLMAVMELETSGRFLEEEPLTWYTNTLTYHGYWAEAEDINRWEESVPFVIQPINVLHGVYLVQSLIHKQSPYRLPQDPITSDVVNLAVHIPHFTLPLTVKMRLQHSLLRAGENYDFRREGELIPGLLSVYELHVKPKHQPLAFHVLLQITNLPHFGSAAAAVILICESLQNLQQPLYQQEIMATQVPSQALLYVPPYNLTLGKKYLVIMDKNSYENNWARHNRTGDTQGAEFKVSAWWSSCLVWNDMEWDPHLCSVVSTESSWDYTTCSCQSQHTVYGAHTLPILEEESKMAVNELMLCETFMALYFLVGVGITYMVLALLLHTSERHRLRRRNIWLRDNRPEHDWAYLLTIKTGTQWNAGTTSKVYAILHGTHGMSETRELQSKQTGQLFTRGALCTFILTTPEPLGDILKVQVWHDNSGGDASGWFVCEVSVADLVLGACYVYPCYRWLSVQADDAKVEREITLESPTTFLQDFEHFLPQYASEHMLWTSLLTTSSTAKLYRLQRLTICLIVCLCLGTISLNIVQNTNTEHTMMVPDMHIEPLYYGIIIAAALLPVQWLLEMIFKMSNRLEEKEYNDKAVLETLRATQTTQVKSEYKSKEESEEVVQEFNNGQNIYDPNAQIWRNLTRWAQTAELKGDVTSFLHPSLRLDGEWLEGMQVTQRTTTLGPGVEAPDITSCDDGVGVGNLESLDVELGQQNPSAAVNPDHHHTEEGNGKCTSQHMHSANRARNLLSSILRFVRGVRGRRDRIIQEDAQKEEEEEEEEEEAEEEEDERDELNVSSSLTFILSQCVGWIVCCLFVALCCMVLFIQGSGMPKDYAALWVHIIYVTLCCSFFIMQPLVVVIYTLYKVCVYRWLGCRGCISSCVSVPLDQVVAIWTRYQAALTTRHTHIHTHTTTDFSTTEKLLEERQRVRELRFARPPSEDQLLNSRAKEMQRSKVHRLLTSTLAHLLFLLLLAIIASNAHIGERFNLNLATYSMLENGSCLDGDRYLDPCSISEGYTNSCNQVIDEEYMKFSDIQTKNDWWKWAQSELLSLTYNEDQMYTEFNIFCDSNSIIIGMPRLRKYDSSSQECEASRIKIDSNQSLADLLDIEVCYPNYIDNVAHVFGFGWDIDREYEWDAHFLAVTYGKYGKYSFTNYIQHLGSSRFSTMVTLFMLQSNGWLNNNTTRAVVTDFTLYHPESNLYTTISLLAEFPDLSGAEVMTSVVSTHIEKYKGNMAMICMMAEVLILAVSMYYFRRSIVYIYKCRFRVWRSMWGLLDIIMTLLAWMYVVSLMLRVQIAEDAMWQLRVAYFRNFVNLKGLITWDDFLESLVGLMLAVHTLRFLSLTSFHPRLRRLGQVVASAAKDIFVISIVMVLLVFGMMLLGHKWFSSNLQEFHTVLETITTVFKITFAHMPFLANVEYQSSSGNIPFLGYLYFLITYVFIYLLTRILFMSALINSHKTSVDKPGVEVCWKDIKGYMNDSAQSVAMKLKREKEEEESQPVDNTPPGFYMAELEIQISQVMGRLDGLVETLGSVVERMDSIDDDNISLFNPEERSTPLWPSKDQNENSAWQENEETKSISSTELSKPLHRNHEEMKNNIHVIGNTKPKCQIKTASESGEGESNRNFAENYLNLDAFTDIESCQTEIEALTHLMLPTSTELRGKDDGGRLEKFLKDVSAASDENVTSFGKYGKTQLKVNPKVMPSHESLAVTHGHMSGLTEQAVFHSLRHQQVTEGEQVLSAATKGVSARLCRTQTLGRGKGHVDFLDIANLDLDSEDESV</sequence>
<dbReference type="Pfam" id="PF20519">
    <property type="entry name" value="Polycystin_dom"/>
    <property type="match status" value="1"/>
</dbReference>
<evidence type="ECO:0000256" key="4">
    <source>
        <dbReference type="ARBA" id="ARBA00022737"/>
    </source>
</evidence>
<dbReference type="Pfam" id="PF01477">
    <property type="entry name" value="PLAT"/>
    <property type="match status" value="1"/>
</dbReference>
<dbReference type="SUPFAM" id="SSF49723">
    <property type="entry name" value="Lipase/lipooxygenase domain (PLAT/LH2 domain)"/>
    <property type="match status" value="1"/>
</dbReference>
<dbReference type="Gene3D" id="2.60.60.20">
    <property type="entry name" value="PLAT/LH2 domain"/>
    <property type="match status" value="1"/>
</dbReference>
<feature type="transmembrane region" description="Helical" evidence="11">
    <location>
        <begin position="1761"/>
        <end position="1783"/>
    </location>
</feature>
<feature type="non-terminal residue" evidence="13">
    <location>
        <position position="1"/>
    </location>
</feature>
<evidence type="ECO:0000256" key="9">
    <source>
        <dbReference type="PROSITE-ProRule" id="PRU00152"/>
    </source>
</evidence>
<evidence type="ECO:0000313" key="14">
    <source>
        <dbReference type="Proteomes" id="UP001286313"/>
    </source>
</evidence>
<dbReference type="InterPro" id="IPR046791">
    <property type="entry name" value="Polycystin_dom"/>
</dbReference>
<dbReference type="GO" id="GO:0005261">
    <property type="term" value="F:monoatomic cation channel activity"/>
    <property type="evidence" value="ECO:0007669"/>
    <property type="project" value="TreeGrafter"/>
</dbReference>
<dbReference type="InterPro" id="IPR003915">
    <property type="entry name" value="PKD_2"/>
</dbReference>
<feature type="transmembrane region" description="Helical" evidence="11">
    <location>
        <begin position="1235"/>
        <end position="1262"/>
    </location>
</feature>
<feature type="transmembrane region" description="Helical" evidence="11">
    <location>
        <begin position="1197"/>
        <end position="1223"/>
    </location>
</feature>
<proteinExistence type="inferred from homology"/>
<evidence type="ECO:0000256" key="11">
    <source>
        <dbReference type="SAM" id="Phobius"/>
    </source>
</evidence>
<dbReference type="SMART" id="SM00308">
    <property type="entry name" value="LH2"/>
    <property type="match status" value="1"/>
</dbReference>
<keyword evidence="5 11" id="KW-1133">Transmembrane helix</keyword>
<feature type="compositionally biased region" description="Acidic residues" evidence="10">
    <location>
        <begin position="1169"/>
        <end position="1189"/>
    </location>
</feature>
<feature type="region of interest" description="Disordered" evidence="10">
    <location>
        <begin position="1164"/>
        <end position="1190"/>
    </location>
</feature>
<comment type="caution">
    <text evidence="9">Lacks conserved residue(s) required for the propagation of feature annotation.</text>
</comment>
<feature type="transmembrane region" description="Helical" evidence="11">
    <location>
        <begin position="1825"/>
        <end position="1846"/>
    </location>
</feature>
<evidence type="ECO:0000259" key="12">
    <source>
        <dbReference type="PROSITE" id="PS50095"/>
    </source>
</evidence>
<evidence type="ECO:0000256" key="3">
    <source>
        <dbReference type="ARBA" id="ARBA00022692"/>
    </source>
</evidence>
<comment type="subcellular location">
    <subcellularLocation>
        <location evidence="1">Membrane</location>
        <topology evidence="1">Multi-pass membrane protein</topology>
    </subcellularLocation>
</comment>
<dbReference type="PROSITE" id="PS50095">
    <property type="entry name" value="PLAT"/>
    <property type="match status" value="1"/>
</dbReference>
<feature type="transmembrane region" description="Helical" evidence="11">
    <location>
        <begin position="1356"/>
        <end position="1374"/>
    </location>
</feature>
<keyword evidence="6 11" id="KW-0472">Membrane</keyword>
<dbReference type="GO" id="GO:0005886">
    <property type="term" value="C:plasma membrane"/>
    <property type="evidence" value="ECO:0007669"/>
    <property type="project" value="TreeGrafter"/>
</dbReference>
<accession>A0AAE1KY87</accession>
<keyword evidence="14" id="KW-1185">Reference proteome</keyword>
<dbReference type="Pfam" id="PF02010">
    <property type="entry name" value="REJ"/>
    <property type="match status" value="1"/>
</dbReference>
<evidence type="ECO:0000313" key="13">
    <source>
        <dbReference type="EMBL" id="KAK3889404.1"/>
    </source>
</evidence>
<dbReference type="GO" id="GO:0005509">
    <property type="term" value="F:calcium ion binding"/>
    <property type="evidence" value="ECO:0007669"/>
    <property type="project" value="InterPro"/>
</dbReference>
<dbReference type="Pfam" id="PF08016">
    <property type="entry name" value="PKD_channel"/>
    <property type="match status" value="1"/>
</dbReference>
<dbReference type="Proteomes" id="UP001286313">
    <property type="component" value="Unassembled WGS sequence"/>
</dbReference>
<name>A0AAE1KY87_PETCI</name>
<feature type="transmembrane region" description="Helical" evidence="11">
    <location>
        <begin position="1721"/>
        <end position="1740"/>
    </location>
</feature>
<feature type="domain" description="PLAT" evidence="12">
    <location>
        <begin position="758"/>
        <end position="877"/>
    </location>
</feature>
<organism evidence="13 14">
    <name type="scientific">Petrolisthes cinctipes</name>
    <name type="common">Flat porcelain crab</name>
    <dbReference type="NCBI Taxonomy" id="88211"/>
    <lineage>
        <taxon>Eukaryota</taxon>
        <taxon>Metazoa</taxon>
        <taxon>Ecdysozoa</taxon>
        <taxon>Arthropoda</taxon>
        <taxon>Crustacea</taxon>
        <taxon>Multicrustacea</taxon>
        <taxon>Malacostraca</taxon>
        <taxon>Eumalacostraca</taxon>
        <taxon>Eucarida</taxon>
        <taxon>Decapoda</taxon>
        <taxon>Pleocyemata</taxon>
        <taxon>Anomura</taxon>
        <taxon>Galatheoidea</taxon>
        <taxon>Porcellanidae</taxon>
        <taxon>Petrolisthes</taxon>
    </lineage>
</organism>
<evidence type="ECO:0000256" key="1">
    <source>
        <dbReference type="ARBA" id="ARBA00004141"/>
    </source>
</evidence>
<reference evidence="13" key="1">
    <citation type="submission" date="2023-10" db="EMBL/GenBank/DDBJ databases">
        <title>Genome assemblies of two species of porcelain crab, Petrolisthes cinctipes and Petrolisthes manimaculis (Anomura: Porcellanidae).</title>
        <authorList>
            <person name="Angst P."/>
        </authorList>
    </citation>
    <scope>NUCLEOTIDE SEQUENCE</scope>
    <source>
        <strain evidence="13">PB745_01</strain>
        <tissue evidence="13">Gill</tissue>
    </source>
</reference>
<feature type="region of interest" description="Disordered" evidence="10">
    <location>
        <begin position="1112"/>
        <end position="1135"/>
    </location>
</feature>
<feature type="compositionally biased region" description="Polar residues" evidence="10">
    <location>
        <begin position="23"/>
        <end position="36"/>
    </location>
</feature>
<dbReference type="InterPro" id="IPR001024">
    <property type="entry name" value="PLAT/LH2_dom"/>
</dbReference>
<evidence type="ECO:0000256" key="6">
    <source>
        <dbReference type="ARBA" id="ARBA00023136"/>
    </source>
</evidence>
<dbReference type="GO" id="GO:0006816">
    <property type="term" value="P:calcium ion transport"/>
    <property type="evidence" value="ECO:0007669"/>
    <property type="project" value="TreeGrafter"/>
</dbReference>
<feature type="transmembrane region" description="Helical" evidence="11">
    <location>
        <begin position="958"/>
        <end position="978"/>
    </location>
</feature>
<dbReference type="InterPro" id="IPR013122">
    <property type="entry name" value="PKD1_2_channel"/>
</dbReference>
<feature type="transmembrane region" description="Helical" evidence="11">
    <location>
        <begin position="1671"/>
        <end position="1693"/>
    </location>
</feature>
<dbReference type="PANTHER" id="PTHR46730:SF1">
    <property type="entry name" value="PLAT DOMAIN-CONTAINING PROTEIN"/>
    <property type="match status" value="1"/>
</dbReference>
<evidence type="ECO:0000256" key="2">
    <source>
        <dbReference type="ARBA" id="ARBA00007200"/>
    </source>
</evidence>
<dbReference type="InterPro" id="IPR002859">
    <property type="entry name" value="PKD/REJ-like"/>
</dbReference>
<feature type="compositionally biased region" description="Basic and acidic residues" evidence="10">
    <location>
        <begin position="1119"/>
        <end position="1128"/>
    </location>
</feature>
<keyword evidence="7" id="KW-0325">Glycoprotein</keyword>
<keyword evidence="3 11" id="KW-0812">Transmembrane</keyword>
<feature type="transmembrane region" description="Helical" evidence="11">
    <location>
        <begin position="920"/>
        <end position="938"/>
    </location>
</feature>
<evidence type="ECO:0000256" key="8">
    <source>
        <dbReference type="PIRSR" id="PIRSR603915-2"/>
    </source>
</evidence>
<dbReference type="PRINTS" id="PR01433">
    <property type="entry name" value="POLYCYSTIN2"/>
</dbReference>
<evidence type="ECO:0000256" key="10">
    <source>
        <dbReference type="SAM" id="MobiDB-lite"/>
    </source>
</evidence>
<evidence type="ECO:0000256" key="7">
    <source>
        <dbReference type="ARBA" id="ARBA00023180"/>
    </source>
</evidence>